<evidence type="ECO:0000313" key="6">
    <source>
        <dbReference type="EMBL" id="WUX51069.1"/>
    </source>
</evidence>
<dbReference type="CDD" id="cd12165">
    <property type="entry name" value="2-Hacid_dh_6"/>
    <property type="match status" value="1"/>
</dbReference>
<evidence type="ECO:0000259" key="5">
    <source>
        <dbReference type="Pfam" id="PF02826"/>
    </source>
</evidence>
<evidence type="ECO:0000256" key="3">
    <source>
        <dbReference type="RuleBase" id="RU003719"/>
    </source>
</evidence>
<keyword evidence="7" id="KW-1185">Reference proteome</keyword>
<feature type="domain" description="D-isomer specific 2-hydroxyacid dehydrogenase catalytic" evidence="4">
    <location>
        <begin position="14"/>
        <end position="324"/>
    </location>
</feature>
<dbReference type="Proteomes" id="UP001432209">
    <property type="component" value="Chromosome"/>
</dbReference>
<dbReference type="SUPFAM" id="SSF52283">
    <property type="entry name" value="Formate/glycerate dehydrogenase catalytic domain-like"/>
    <property type="match status" value="1"/>
</dbReference>
<dbReference type="GeneID" id="91346002"/>
<dbReference type="PANTHER" id="PTHR10996">
    <property type="entry name" value="2-HYDROXYACID DEHYDROGENASE-RELATED"/>
    <property type="match status" value="1"/>
</dbReference>
<evidence type="ECO:0000313" key="7">
    <source>
        <dbReference type="Proteomes" id="UP001432209"/>
    </source>
</evidence>
<dbReference type="EMBL" id="CP109495">
    <property type="protein sequence ID" value="WUX51069.1"/>
    <property type="molecule type" value="Genomic_DNA"/>
</dbReference>
<dbReference type="Gene3D" id="3.40.50.720">
    <property type="entry name" value="NAD(P)-binding Rossmann-like Domain"/>
    <property type="match status" value="2"/>
</dbReference>
<keyword evidence="2 3" id="KW-0560">Oxidoreductase</keyword>
<proteinExistence type="inferred from homology"/>
<dbReference type="InterPro" id="IPR036291">
    <property type="entry name" value="NAD(P)-bd_dom_sf"/>
</dbReference>
<evidence type="ECO:0000256" key="2">
    <source>
        <dbReference type="ARBA" id="ARBA00023002"/>
    </source>
</evidence>
<protein>
    <submittedName>
        <fullName evidence="6">2-hydroxyacid dehydrogenase</fullName>
    </submittedName>
</protein>
<dbReference type="Pfam" id="PF00389">
    <property type="entry name" value="2-Hacid_dh"/>
    <property type="match status" value="1"/>
</dbReference>
<evidence type="ECO:0000259" key="4">
    <source>
        <dbReference type="Pfam" id="PF00389"/>
    </source>
</evidence>
<name>A0ABZ1ZZJ3_STRNV</name>
<sequence>MRIVLTDPILARFADELSCAGADGHEWEFLADPPDVDVMRRLPAADVLVASRLTAPVARAGGRLRLVHVTGAGYDRIAMDALPPGTTVCNTFHHGASIAEHVVMTTLMLSRRVPRVERLMREGTWESVAVDPGVCLGGTLAGRTVGVVGLGEIGRQVVRATTALGMRARAVRRDPRAPLPDDLRLDRVDGEDGLHGLLAGSDVVVLTVPLSAATTGLIGAAQLARMRPDALLINVARGPLVEEDALFDALAGRRIGGAGLDVWWSHPKDGAGARGYTRPFHTLDNVVMTPHHSGHTQETFASRAREIADNIGRLAKGEPLTNVVRGGHQTN</sequence>
<accession>A0ABZ1ZZJ3</accession>
<evidence type="ECO:0000256" key="1">
    <source>
        <dbReference type="ARBA" id="ARBA00005854"/>
    </source>
</evidence>
<gene>
    <name evidence="6" type="ORF">OG442_05675</name>
</gene>
<feature type="domain" description="D-isomer specific 2-hydroxyacid dehydrogenase NAD-binding" evidence="5">
    <location>
        <begin position="104"/>
        <end position="292"/>
    </location>
</feature>
<reference evidence="6" key="1">
    <citation type="submission" date="2022-10" db="EMBL/GenBank/DDBJ databases">
        <title>The complete genomes of actinobacterial strains from the NBC collection.</title>
        <authorList>
            <person name="Joergensen T.S."/>
            <person name="Alvarez Arevalo M."/>
            <person name="Sterndorff E.B."/>
            <person name="Faurdal D."/>
            <person name="Vuksanovic O."/>
            <person name="Mourched A.-S."/>
            <person name="Charusanti P."/>
            <person name="Shaw S."/>
            <person name="Blin K."/>
            <person name="Weber T."/>
        </authorList>
    </citation>
    <scope>NUCLEOTIDE SEQUENCE</scope>
    <source>
        <strain evidence="6">NBC_01432</strain>
    </source>
</reference>
<dbReference type="InterPro" id="IPR029753">
    <property type="entry name" value="D-isomer_DH_CS"/>
</dbReference>
<organism evidence="6 7">
    <name type="scientific">Streptomyces niveus</name>
    <name type="common">Streptomyces spheroides</name>
    <dbReference type="NCBI Taxonomy" id="193462"/>
    <lineage>
        <taxon>Bacteria</taxon>
        <taxon>Bacillati</taxon>
        <taxon>Actinomycetota</taxon>
        <taxon>Actinomycetes</taxon>
        <taxon>Kitasatosporales</taxon>
        <taxon>Streptomycetaceae</taxon>
        <taxon>Streptomyces</taxon>
    </lineage>
</organism>
<comment type="similarity">
    <text evidence="1 3">Belongs to the D-isomer specific 2-hydroxyacid dehydrogenase family.</text>
</comment>
<dbReference type="InterPro" id="IPR006139">
    <property type="entry name" value="D-isomer_2_OHA_DH_cat_dom"/>
</dbReference>
<dbReference type="PANTHER" id="PTHR10996:SF283">
    <property type="entry name" value="GLYOXYLATE_HYDROXYPYRUVATE REDUCTASE B"/>
    <property type="match status" value="1"/>
</dbReference>
<dbReference type="Pfam" id="PF02826">
    <property type="entry name" value="2-Hacid_dh_C"/>
    <property type="match status" value="1"/>
</dbReference>
<dbReference type="InterPro" id="IPR050223">
    <property type="entry name" value="D-isomer_2-hydroxyacid_DH"/>
</dbReference>
<dbReference type="PROSITE" id="PS00671">
    <property type="entry name" value="D_2_HYDROXYACID_DH_3"/>
    <property type="match status" value="1"/>
</dbReference>
<dbReference type="RefSeq" id="WP_329074733.1">
    <property type="nucleotide sequence ID" value="NZ_CP108849.2"/>
</dbReference>
<dbReference type="SUPFAM" id="SSF51735">
    <property type="entry name" value="NAD(P)-binding Rossmann-fold domains"/>
    <property type="match status" value="1"/>
</dbReference>
<dbReference type="InterPro" id="IPR006140">
    <property type="entry name" value="D-isomer_DH_NAD-bd"/>
</dbReference>